<organism evidence="3 4">
    <name type="scientific">Streptomyces camponoticapitis</name>
    <dbReference type="NCBI Taxonomy" id="1616125"/>
    <lineage>
        <taxon>Bacteria</taxon>
        <taxon>Bacillati</taxon>
        <taxon>Actinomycetota</taxon>
        <taxon>Actinomycetes</taxon>
        <taxon>Kitasatosporales</taxon>
        <taxon>Streptomycetaceae</taxon>
        <taxon>Streptomyces</taxon>
    </lineage>
</organism>
<dbReference type="EMBL" id="BMMV01000020">
    <property type="protein sequence ID" value="GGK15449.1"/>
    <property type="molecule type" value="Genomic_DNA"/>
</dbReference>
<dbReference type="Pfam" id="PF17765">
    <property type="entry name" value="MLTR_LBD"/>
    <property type="match status" value="1"/>
</dbReference>
<accession>A0ABQ2EKJ2</accession>
<dbReference type="SUPFAM" id="SSF47413">
    <property type="entry name" value="lambda repressor-like DNA-binding domains"/>
    <property type="match status" value="1"/>
</dbReference>
<dbReference type="PANTHER" id="PTHR35010:SF2">
    <property type="entry name" value="BLL4672 PROTEIN"/>
    <property type="match status" value="1"/>
</dbReference>
<dbReference type="InterPro" id="IPR001387">
    <property type="entry name" value="Cro/C1-type_HTH"/>
</dbReference>
<dbReference type="Pfam" id="PF13560">
    <property type="entry name" value="HTH_31"/>
    <property type="match status" value="1"/>
</dbReference>
<comment type="caution">
    <text evidence="3">The sequence shown here is derived from an EMBL/GenBank/DDBJ whole genome shotgun (WGS) entry which is preliminary data.</text>
</comment>
<feature type="domain" description="HTH cro/C1-type" evidence="2">
    <location>
        <begin position="90"/>
        <end position="137"/>
    </location>
</feature>
<feature type="region of interest" description="Disordered" evidence="1">
    <location>
        <begin position="35"/>
        <end position="58"/>
    </location>
</feature>
<proteinExistence type="predicted"/>
<evidence type="ECO:0000259" key="2">
    <source>
        <dbReference type="PROSITE" id="PS50943"/>
    </source>
</evidence>
<dbReference type="Gene3D" id="1.10.260.40">
    <property type="entry name" value="lambda repressor-like DNA-binding domains"/>
    <property type="match status" value="1"/>
</dbReference>
<gene>
    <name evidence="3" type="ORF">GCM10011583_54220</name>
</gene>
<evidence type="ECO:0000313" key="3">
    <source>
        <dbReference type="EMBL" id="GGK15449.1"/>
    </source>
</evidence>
<dbReference type="InterPro" id="IPR010982">
    <property type="entry name" value="Lambda_DNA-bd_dom_sf"/>
</dbReference>
<protein>
    <recommendedName>
        <fullName evidence="2">HTH cro/C1-type domain-containing protein</fullName>
    </recommendedName>
</protein>
<keyword evidence="4" id="KW-1185">Reference proteome</keyword>
<evidence type="ECO:0000313" key="4">
    <source>
        <dbReference type="Proteomes" id="UP000660265"/>
    </source>
</evidence>
<dbReference type="Gene3D" id="3.30.450.180">
    <property type="match status" value="1"/>
</dbReference>
<evidence type="ECO:0000256" key="1">
    <source>
        <dbReference type="SAM" id="MobiDB-lite"/>
    </source>
</evidence>
<name>A0ABQ2EKJ2_9ACTN</name>
<dbReference type="InterPro" id="IPR041413">
    <property type="entry name" value="MLTR_LBD"/>
</dbReference>
<dbReference type="SMART" id="SM00530">
    <property type="entry name" value="HTH_XRE"/>
    <property type="match status" value="1"/>
</dbReference>
<reference evidence="4" key="1">
    <citation type="journal article" date="2019" name="Int. J. Syst. Evol. Microbiol.">
        <title>The Global Catalogue of Microorganisms (GCM) 10K type strain sequencing project: providing services to taxonomists for standard genome sequencing and annotation.</title>
        <authorList>
            <consortium name="The Broad Institute Genomics Platform"/>
            <consortium name="The Broad Institute Genome Sequencing Center for Infectious Disease"/>
            <person name="Wu L."/>
            <person name="Ma J."/>
        </authorList>
    </citation>
    <scope>NUCLEOTIDE SEQUENCE [LARGE SCALE GENOMIC DNA]</scope>
    <source>
        <strain evidence="4">CGMCC 4.7275</strain>
    </source>
</reference>
<feature type="region of interest" description="Disordered" evidence="1">
    <location>
        <begin position="1"/>
        <end position="23"/>
    </location>
</feature>
<dbReference type="PANTHER" id="PTHR35010">
    <property type="entry name" value="BLL4672 PROTEIN-RELATED"/>
    <property type="match status" value="1"/>
</dbReference>
<sequence length="342" mass="36726">MNTEGLSEDVRGGGGPDAGPVPVPHLVRVVGREEGRAQAGSARATIPPARGRTLPGVSDSELGRFLRARRESVTPADVGLTAGSRRRTPGLRRSELAMLAGISVEYLARLEQGRDRHPSPEILAALADALRLSTEARGELMHVMKVTNGSLKLCLGSARPPDREVRPTLRALLDQLDPAPAVLLNRLGEVVARTGGYERLFGPLGLLDPPVPSLPRYVFTDPRARTAYPDWEHAADHQIARIRIDSLPDDPDLIALVEELTLLAGAEFTERWKQPLRAPENTGVRRLTHPGAGELRLADETLELPEAEGLRLVVHLPADEATAAALDALAGRRPGALRAVAG</sequence>
<dbReference type="Proteomes" id="UP000660265">
    <property type="component" value="Unassembled WGS sequence"/>
</dbReference>
<dbReference type="PROSITE" id="PS50943">
    <property type="entry name" value="HTH_CROC1"/>
    <property type="match status" value="1"/>
</dbReference>
<dbReference type="CDD" id="cd00093">
    <property type="entry name" value="HTH_XRE"/>
    <property type="match status" value="1"/>
</dbReference>